<dbReference type="AlphaFoldDB" id="A0A8D8X854"/>
<accession>A0A8D8X854</accession>
<evidence type="ECO:0000313" key="1">
    <source>
        <dbReference type="EMBL" id="CAG6687493.1"/>
    </source>
</evidence>
<organism evidence="1">
    <name type="scientific">Cacopsylla melanoneura</name>
    <dbReference type="NCBI Taxonomy" id="428564"/>
    <lineage>
        <taxon>Eukaryota</taxon>
        <taxon>Metazoa</taxon>
        <taxon>Ecdysozoa</taxon>
        <taxon>Arthropoda</taxon>
        <taxon>Hexapoda</taxon>
        <taxon>Insecta</taxon>
        <taxon>Pterygota</taxon>
        <taxon>Neoptera</taxon>
        <taxon>Paraneoptera</taxon>
        <taxon>Hemiptera</taxon>
        <taxon>Sternorrhyncha</taxon>
        <taxon>Psylloidea</taxon>
        <taxon>Psyllidae</taxon>
        <taxon>Psyllinae</taxon>
        <taxon>Cacopsylla</taxon>
    </lineage>
</organism>
<reference evidence="1" key="1">
    <citation type="submission" date="2021-05" db="EMBL/GenBank/DDBJ databases">
        <authorList>
            <person name="Alioto T."/>
            <person name="Alioto T."/>
            <person name="Gomez Garrido J."/>
        </authorList>
    </citation>
    <scope>NUCLEOTIDE SEQUENCE</scope>
</reference>
<sequence>MLIVPWVAVVNSVSARLSFHSETLMFSVSLVATQKTVVSAGVDAVRCVRADRIVTHASVRQGLPVIRPYNASQIWNVHRTRTARTTRVVCRASVATCASTHTSAASSPPASLFSTSQCVSANRVTMETEQYAHLIQVARRV</sequence>
<dbReference type="EMBL" id="HBUF01281820">
    <property type="protein sequence ID" value="CAG6687493.1"/>
    <property type="molecule type" value="Transcribed_RNA"/>
</dbReference>
<dbReference type="EMBL" id="HBUF01281821">
    <property type="protein sequence ID" value="CAG6687496.1"/>
    <property type="molecule type" value="Transcribed_RNA"/>
</dbReference>
<proteinExistence type="predicted"/>
<name>A0A8D8X854_9HEMI</name>
<protein>
    <submittedName>
        <fullName evidence="1">Uncharacterized protein</fullName>
    </submittedName>
</protein>